<dbReference type="InterPro" id="IPR023214">
    <property type="entry name" value="HAD_sf"/>
</dbReference>
<dbReference type="GO" id="GO:0008967">
    <property type="term" value="F:phosphoglycolate phosphatase activity"/>
    <property type="evidence" value="ECO:0007669"/>
    <property type="project" value="TreeGrafter"/>
</dbReference>
<dbReference type="Pfam" id="PF13419">
    <property type="entry name" value="HAD_2"/>
    <property type="match status" value="1"/>
</dbReference>
<reference evidence="1 2" key="1">
    <citation type="journal article" date="2009" name="J. Bacteriol.">
        <title>Complete genome sequence of the anaerobic, protein-degrading hyperthermophilic crenarchaeon Desulfurococcus kamchatkensis.</title>
        <authorList>
            <person name="Ravin N.V."/>
            <person name="Mardanov A.V."/>
            <person name="Beletsky A.V."/>
            <person name="Kublanov I.V."/>
            <person name="Kolganova T.V."/>
            <person name="Lebedinsky A.V."/>
            <person name="Chernyh N.A."/>
            <person name="Bonch-Osmolovskaya E.A."/>
            <person name="Skryabin K.G."/>
        </authorList>
    </citation>
    <scope>NUCLEOTIDE SEQUENCE [LARGE SCALE GENOMIC DNA]</scope>
    <source>
        <strain evidence="2">DSM 18924 / JCM 16383 / VKM B-2413 / 1221n</strain>
    </source>
</reference>
<dbReference type="GO" id="GO:0006281">
    <property type="term" value="P:DNA repair"/>
    <property type="evidence" value="ECO:0007669"/>
    <property type="project" value="TreeGrafter"/>
</dbReference>
<accession>B8D390</accession>
<name>B8D390_DESA1</name>
<dbReference type="RefSeq" id="WP_012607703.1">
    <property type="nucleotide sequence ID" value="NC_011766.1"/>
</dbReference>
<dbReference type="STRING" id="490899.DKAM_0032"/>
<gene>
    <name evidence="1" type="ordered locus">DKAM_0032</name>
</gene>
<dbReference type="Gene3D" id="3.40.50.1000">
    <property type="entry name" value="HAD superfamily/HAD-like"/>
    <property type="match status" value="1"/>
</dbReference>
<proteinExistence type="predicted"/>
<dbReference type="InterPro" id="IPR050155">
    <property type="entry name" value="HAD-like_hydrolase_sf"/>
</dbReference>
<dbReference type="eggNOG" id="arCOG02292">
    <property type="taxonomic scope" value="Archaea"/>
</dbReference>
<dbReference type="PANTHER" id="PTHR43434:SF1">
    <property type="entry name" value="PHOSPHOGLYCOLATE PHOSPHATASE"/>
    <property type="match status" value="1"/>
</dbReference>
<dbReference type="KEGG" id="dka:DKAM_0032"/>
<dbReference type="PANTHER" id="PTHR43434">
    <property type="entry name" value="PHOSPHOGLYCOLATE PHOSPHATASE"/>
    <property type="match status" value="1"/>
</dbReference>
<dbReference type="InterPro" id="IPR036412">
    <property type="entry name" value="HAD-like_sf"/>
</dbReference>
<dbReference type="SUPFAM" id="SSF56784">
    <property type="entry name" value="HAD-like"/>
    <property type="match status" value="1"/>
</dbReference>
<protein>
    <submittedName>
        <fullName evidence="1">Phosphatases-like protein</fullName>
    </submittedName>
</protein>
<dbReference type="InterPro" id="IPR041492">
    <property type="entry name" value="HAD_2"/>
</dbReference>
<organism evidence="1 2">
    <name type="scientific">Desulfurococcus amylolyticus (strain DSM 18924 / JCM 16383 / VKM B-2413 / 1221n)</name>
    <name type="common">Desulfurococcus kamchatkensis</name>
    <dbReference type="NCBI Taxonomy" id="490899"/>
    <lineage>
        <taxon>Archaea</taxon>
        <taxon>Thermoproteota</taxon>
        <taxon>Thermoprotei</taxon>
        <taxon>Desulfurococcales</taxon>
        <taxon>Desulfurococcaceae</taxon>
        <taxon>Desulfurococcus</taxon>
    </lineage>
</organism>
<dbReference type="HOGENOM" id="CLU_104492_0_0_2"/>
<evidence type="ECO:0000313" key="1">
    <source>
        <dbReference type="EMBL" id="ACL10361.1"/>
    </source>
</evidence>
<dbReference type="GeneID" id="7171502"/>
<dbReference type="Proteomes" id="UP000006903">
    <property type="component" value="Chromosome"/>
</dbReference>
<dbReference type="EMBL" id="CP001140">
    <property type="protein sequence ID" value="ACL10361.1"/>
    <property type="molecule type" value="Genomic_DNA"/>
</dbReference>
<evidence type="ECO:0000313" key="2">
    <source>
        <dbReference type="Proteomes" id="UP000006903"/>
    </source>
</evidence>
<dbReference type="CDD" id="cd01427">
    <property type="entry name" value="HAD_like"/>
    <property type="match status" value="1"/>
</dbReference>
<sequence>MDLLNIRLVLLDYDLTMVYNVFDFYEAYSNALKHYGGGFISFEEFLTLLNQDKLSTRIPEDVSETDFWVLFRRLYVSRHPLPMDGVRDLLRLLKGLSVKAVVVSGRETSNEYIWRDLRMLGLNEYIDEVYTVCDLKRLNGFEEYLFDKSWLISYILRKHWVSPCNALCIGDFTTDLLSCKKLGIPFIGVNKDDYRGELLRRKGAEIVVKNLFEVIEWIPEIDKRASC</sequence>
<dbReference type="AlphaFoldDB" id="B8D390"/>